<accession>A3VL24</accession>
<dbReference type="Pfam" id="PF11367">
    <property type="entry name" value="Tail_completion_gp17"/>
    <property type="match status" value="1"/>
</dbReference>
<dbReference type="Gene3D" id="3.30.2000.30">
    <property type="match status" value="1"/>
</dbReference>
<proteinExistence type="predicted"/>
<gene>
    <name evidence="1" type="ORF">RB2654_05300</name>
</gene>
<keyword evidence="2" id="KW-1185">Reference proteome</keyword>
<dbReference type="RefSeq" id="WP_008329382.1">
    <property type="nucleotide sequence ID" value="NZ_CH902578.1"/>
</dbReference>
<sequence>MSYGTALALQQAIYQRLTADSSLASLVGTAIYDAVPPGLTGVTYVALGPEDVRDAADGSDHGALHEVTISVVSDAAGFTTAKQVAAAVSDALVDASLILSRGKLVSLNFHRARARRVQDADMRRIDLRFRARVEDS</sequence>
<dbReference type="eggNOG" id="ENOG5032U2V">
    <property type="taxonomic scope" value="Bacteria"/>
</dbReference>
<reference evidence="1 2" key="1">
    <citation type="journal article" date="2010" name="J. Bacteriol.">
        <title>Genome sequences of Pelagibaca bermudensis HTCC2601T and Maritimibacter alkaliphilus HTCC2654T, the type strains of two marine Roseobacter genera.</title>
        <authorList>
            <person name="Thrash J.C."/>
            <person name="Cho J.C."/>
            <person name="Ferriera S."/>
            <person name="Johnson J."/>
            <person name="Vergin K.L."/>
            <person name="Giovannoni S.J."/>
        </authorList>
    </citation>
    <scope>NUCLEOTIDE SEQUENCE [LARGE SCALE GENOMIC DNA]</scope>
    <source>
        <strain evidence="1 2">HTCC2654</strain>
    </source>
</reference>
<evidence type="ECO:0000313" key="1">
    <source>
        <dbReference type="EMBL" id="EAQ11074.1"/>
    </source>
</evidence>
<dbReference type="InterPro" id="IPR053745">
    <property type="entry name" value="Viral_Tail_Comp_sf"/>
</dbReference>
<organism evidence="1 2">
    <name type="scientific">Maritimibacter alkaliphilus HTCC2654</name>
    <dbReference type="NCBI Taxonomy" id="314271"/>
    <lineage>
        <taxon>Bacteria</taxon>
        <taxon>Pseudomonadati</taxon>
        <taxon>Pseudomonadota</taxon>
        <taxon>Alphaproteobacteria</taxon>
        <taxon>Rhodobacterales</taxon>
        <taxon>Roseobacteraceae</taxon>
        <taxon>Maritimibacter</taxon>
    </lineage>
</organism>
<dbReference type="EMBL" id="AAMT01000020">
    <property type="protein sequence ID" value="EAQ11074.1"/>
    <property type="molecule type" value="Genomic_DNA"/>
</dbReference>
<comment type="caution">
    <text evidence="1">The sequence shown here is derived from an EMBL/GenBank/DDBJ whole genome shotgun (WGS) entry which is preliminary data.</text>
</comment>
<evidence type="ECO:0008006" key="3">
    <source>
        <dbReference type="Google" id="ProtNLM"/>
    </source>
</evidence>
<dbReference type="OrthoDB" id="7644395at2"/>
<dbReference type="InterPro" id="IPR021508">
    <property type="entry name" value="Gp17-like"/>
</dbReference>
<evidence type="ECO:0000313" key="2">
    <source>
        <dbReference type="Proteomes" id="UP000002931"/>
    </source>
</evidence>
<dbReference type="Proteomes" id="UP000002931">
    <property type="component" value="Unassembled WGS sequence"/>
</dbReference>
<name>A3VL24_9RHOB</name>
<protein>
    <recommendedName>
        <fullName evidence="3">DUF3168 domain-containing protein</fullName>
    </recommendedName>
</protein>
<dbReference type="AlphaFoldDB" id="A3VL24"/>
<dbReference type="STRING" id="314271.RB2654_05300"/>
<dbReference type="HOGENOM" id="CLU_126531_0_1_5"/>